<organism evidence="2 3">
    <name type="scientific">Ceutorhynchus assimilis</name>
    <name type="common">cabbage seed weevil</name>
    <dbReference type="NCBI Taxonomy" id="467358"/>
    <lineage>
        <taxon>Eukaryota</taxon>
        <taxon>Metazoa</taxon>
        <taxon>Ecdysozoa</taxon>
        <taxon>Arthropoda</taxon>
        <taxon>Hexapoda</taxon>
        <taxon>Insecta</taxon>
        <taxon>Pterygota</taxon>
        <taxon>Neoptera</taxon>
        <taxon>Endopterygota</taxon>
        <taxon>Coleoptera</taxon>
        <taxon>Polyphaga</taxon>
        <taxon>Cucujiformia</taxon>
        <taxon>Curculionidae</taxon>
        <taxon>Ceutorhynchinae</taxon>
        <taxon>Ceutorhynchus</taxon>
    </lineage>
</organism>
<evidence type="ECO:0000256" key="1">
    <source>
        <dbReference type="SAM" id="MobiDB-lite"/>
    </source>
</evidence>
<protein>
    <submittedName>
        <fullName evidence="2">Uncharacterized protein</fullName>
    </submittedName>
</protein>
<name>A0A9N9QIQ7_9CUCU</name>
<dbReference type="PANTHER" id="PTHR47018:SF3">
    <property type="entry name" value="MYCBP-ASSOCIATED PROTEIN"/>
    <property type="match status" value="1"/>
</dbReference>
<dbReference type="EMBL" id="OU892277">
    <property type="protein sequence ID" value="CAG9760299.1"/>
    <property type="molecule type" value="Genomic_DNA"/>
</dbReference>
<dbReference type="AlphaFoldDB" id="A0A9N9QIQ7"/>
<dbReference type="OrthoDB" id="6755555at2759"/>
<dbReference type="PANTHER" id="PTHR47018">
    <property type="entry name" value="CXC DOMAIN-CONTAINING PROTEIN-RELATED"/>
    <property type="match status" value="1"/>
</dbReference>
<evidence type="ECO:0000313" key="3">
    <source>
        <dbReference type="Proteomes" id="UP001152799"/>
    </source>
</evidence>
<dbReference type="SUPFAM" id="SSF56204">
    <property type="entry name" value="Hect, E3 ligase catalytic domain"/>
    <property type="match status" value="1"/>
</dbReference>
<dbReference type="Proteomes" id="UP001152799">
    <property type="component" value="Chromosome 1"/>
</dbReference>
<accession>A0A9N9QIQ7</accession>
<sequence length="760" mass="86781">MRKDGGYLIPIKTDAPLDPDSVLKTLFCRYTTGYGTRDNVDSILFNSWYTKKLEKSEADEKLRVVQKAAEIIREDIRAAVYDCSVYPPAEKSSVLCNIPKSLDTLLETIMKLKNLENERHDMKKAAIGQAIISACRPRSFISPILLGIGVYVHREFGSRQIVDFLNNWGFSVTYNETYRYQNCIIKDNVETVASENSLVQYCFDNADFNIENLTGHGTFHSFGGIRLTTPSPPATPKSIARQIDIVSSTATAEKDDISISWYKAPKTLPLKNVIVRDIKIDNTEMKNLMKCAKTLDLLWLSSNWAGVDKPPSWGGAMKLALSGYVECEKTSVTILPFINMSPTDPSTIYSALKFALKETRQLGQEHCIVTFDQQLYDKVIDPQVLIAMEEEELRKIFPSYGDRIAILEFCNRYQNTKSRKQTLLERLRQKMSSRKKRNASSSSEDEENDLDKKTKIPKNTKMQETRFVEIGWFLSTKEDEVPKQPPSTTVTVHRGHIFEEILEIFDSKSITGDVKVQIVLSNGELEAAADIGGVWKDALSEFWATMSEKCTGGTNILVPQLRHDFGCKKWRAIARVLKKGWSSVGYFPVKLSKIFMENSIFKRSYTSVEQEFLQYINGEDRYVLEEALKNFQTVEKDELIDILARFDCKSLVTEANFKVILDEIANKEIIQKPAFVANCFYEELRNFMSLEELATEYKTRQPTARNTLKLIKFENASNPNREKVSELLQKFIRESDERLRKSFLRFCTGADKPLGDDIKI</sequence>
<feature type="compositionally biased region" description="Basic residues" evidence="1">
    <location>
        <begin position="429"/>
        <end position="438"/>
    </location>
</feature>
<feature type="region of interest" description="Disordered" evidence="1">
    <location>
        <begin position="427"/>
        <end position="458"/>
    </location>
</feature>
<proteinExistence type="predicted"/>
<gene>
    <name evidence="2" type="ORF">CEUTPL_LOCUS1035</name>
</gene>
<keyword evidence="3" id="KW-1185">Reference proteome</keyword>
<dbReference type="GO" id="GO:0004842">
    <property type="term" value="F:ubiquitin-protein transferase activity"/>
    <property type="evidence" value="ECO:0007669"/>
    <property type="project" value="InterPro"/>
</dbReference>
<evidence type="ECO:0000313" key="2">
    <source>
        <dbReference type="EMBL" id="CAG9760299.1"/>
    </source>
</evidence>
<dbReference type="InterPro" id="IPR035983">
    <property type="entry name" value="Hect_E3_ubiquitin_ligase"/>
</dbReference>
<reference evidence="2" key="1">
    <citation type="submission" date="2022-01" db="EMBL/GenBank/DDBJ databases">
        <authorList>
            <person name="King R."/>
        </authorList>
    </citation>
    <scope>NUCLEOTIDE SEQUENCE</scope>
</reference>